<organism evidence="1 2">
    <name type="scientific">Zoogloea oryzae</name>
    <dbReference type="NCBI Taxonomy" id="310767"/>
    <lineage>
        <taxon>Bacteria</taxon>
        <taxon>Pseudomonadati</taxon>
        <taxon>Pseudomonadota</taxon>
        <taxon>Betaproteobacteria</taxon>
        <taxon>Rhodocyclales</taxon>
        <taxon>Zoogloeaceae</taxon>
        <taxon>Zoogloea</taxon>
    </lineage>
</organism>
<dbReference type="Proteomes" id="UP001157167">
    <property type="component" value="Unassembled WGS sequence"/>
</dbReference>
<keyword evidence="2" id="KW-1185">Reference proteome</keyword>
<evidence type="ECO:0000313" key="2">
    <source>
        <dbReference type="Proteomes" id="UP001157167"/>
    </source>
</evidence>
<evidence type="ECO:0000313" key="1">
    <source>
        <dbReference type="EMBL" id="GLT24815.1"/>
    </source>
</evidence>
<sequence>MTNNGESSNFNQPIVSENSNTTIQIVAMQSDAPNFTSGIKLDDNKTHYGIKS</sequence>
<gene>
    <name evidence="1" type="ORF">GCM10007933_43250</name>
</gene>
<comment type="caution">
    <text evidence="1">The sequence shown here is derived from an EMBL/GenBank/DDBJ whole genome shotgun (WGS) entry which is preliminary data.</text>
</comment>
<proteinExistence type="predicted"/>
<reference evidence="2" key="1">
    <citation type="journal article" date="2019" name="Int. J. Syst. Evol. Microbiol.">
        <title>The Global Catalogue of Microorganisms (GCM) 10K type strain sequencing project: providing services to taxonomists for standard genome sequencing and annotation.</title>
        <authorList>
            <consortium name="The Broad Institute Genomics Platform"/>
            <consortium name="The Broad Institute Genome Sequencing Center for Infectious Disease"/>
            <person name="Wu L."/>
            <person name="Ma J."/>
        </authorList>
    </citation>
    <scope>NUCLEOTIDE SEQUENCE [LARGE SCALE GENOMIC DNA]</scope>
    <source>
        <strain evidence="2">NBRC 102407</strain>
    </source>
</reference>
<protein>
    <submittedName>
        <fullName evidence="1">Uncharacterized protein</fullName>
    </submittedName>
</protein>
<name>A0ABQ6FL57_9RHOO</name>
<accession>A0ABQ6FL57</accession>
<dbReference type="EMBL" id="BSPX01000237">
    <property type="protein sequence ID" value="GLT24815.1"/>
    <property type="molecule type" value="Genomic_DNA"/>
</dbReference>